<accession>A0AAV1I2F3</accession>
<dbReference type="Proteomes" id="UP001314263">
    <property type="component" value="Unassembled WGS sequence"/>
</dbReference>
<protein>
    <submittedName>
        <fullName evidence="1">Uncharacterized protein</fullName>
    </submittedName>
</protein>
<dbReference type="Gene3D" id="2.60.40.10">
    <property type="entry name" value="Immunoglobulins"/>
    <property type="match status" value="1"/>
</dbReference>
<evidence type="ECO:0000313" key="2">
    <source>
        <dbReference type="Proteomes" id="UP001314263"/>
    </source>
</evidence>
<comment type="caution">
    <text evidence="1">The sequence shown here is derived from an EMBL/GenBank/DDBJ whole genome shotgun (WGS) entry which is preliminary data.</text>
</comment>
<dbReference type="InterPro" id="IPR017853">
    <property type="entry name" value="GH"/>
</dbReference>
<dbReference type="EMBL" id="CAUYUE010000004">
    <property type="protein sequence ID" value="CAK0771219.1"/>
    <property type="molecule type" value="Genomic_DNA"/>
</dbReference>
<dbReference type="SUPFAM" id="SSF51445">
    <property type="entry name" value="(Trans)glycosidases"/>
    <property type="match status" value="1"/>
</dbReference>
<dbReference type="AlphaFoldDB" id="A0AAV1I2F3"/>
<evidence type="ECO:0000313" key="1">
    <source>
        <dbReference type="EMBL" id="CAK0771219.1"/>
    </source>
</evidence>
<sequence>MDGGVTLGTTSLSPVNGSSVPRASAGFLIATLQSGDHNVSATFSGNDNYTGSTSFPLIITAGEAVPLKHDNGVPAPFQQGVGDEASLGVIVQPPTSSQQNGTNNYTSIALDPFFQQGTASWLLQGDAMVSASSTGGSNAPVRLGRGSYVWQPLWDQIVPLSTYVIEVQYSSDSGTGLAGATFFTGSGQKLSAQGIRLSSVASSVQRGTLVAPPGSYFAALWIGNWRAERLQVSSAKFGPLTSGQLPLDCSVAWRDLPEGGLGINTNYLMDISPEWRNAGGPTFSEALKAMGIASLRYPGGEEANTYEWAPPPYTALTKPQPVLTSGSGFPGGDWLFYNRFAGGFQSSVMDFDQLMAICQDLNISNPYLVLNHDSINLAGSKASTSWGYGELKDAAVAWAGYIFGRNYSARHFEFSNESWKTNQAAQYAWALMDWVPAIKAAHPGALIGANGPAGKLEIGDKDQGVPWWPQVLGAASSAISFIAAHPYPIYGWNYLDYVAGNYSNLQQGVIEADIAINTFAAPEDRERIRIAVTETGVIDWRDKWQNGQADLGHALVAFDILANVLSHPRVDVAHFWTTRWRFGGFAPSNNEGSAADALWDDNTLTATGTSLALLGKYFKIGTLMSVGSSQTVRTWAIKRPDASLVLALLNKALSVTDQDILLTKCSNLTEVRAAWMLTGTGYTDAKPTLTKVQHTVAHIANGVLSVTLPAVSILVLEF</sequence>
<reference evidence="1 2" key="1">
    <citation type="submission" date="2023-10" db="EMBL/GenBank/DDBJ databases">
        <authorList>
            <person name="Maclean D."/>
            <person name="Macfadyen A."/>
        </authorList>
    </citation>
    <scope>NUCLEOTIDE SEQUENCE [LARGE SCALE GENOMIC DNA]</scope>
</reference>
<name>A0AAV1I2F3_9CHLO</name>
<keyword evidence="2" id="KW-1185">Reference proteome</keyword>
<dbReference type="InterPro" id="IPR013783">
    <property type="entry name" value="Ig-like_fold"/>
</dbReference>
<dbReference type="Gene3D" id="3.20.20.80">
    <property type="entry name" value="Glycosidases"/>
    <property type="match status" value="1"/>
</dbReference>
<proteinExistence type="predicted"/>
<gene>
    <name evidence="1" type="ORF">CVIRNUC_003845</name>
</gene>
<organism evidence="1 2">
    <name type="scientific">Coccomyxa viridis</name>
    <dbReference type="NCBI Taxonomy" id="1274662"/>
    <lineage>
        <taxon>Eukaryota</taxon>
        <taxon>Viridiplantae</taxon>
        <taxon>Chlorophyta</taxon>
        <taxon>core chlorophytes</taxon>
        <taxon>Trebouxiophyceae</taxon>
        <taxon>Trebouxiophyceae incertae sedis</taxon>
        <taxon>Coccomyxaceae</taxon>
        <taxon>Coccomyxa</taxon>
    </lineage>
</organism>